<feature type="chain" id="PRO_5020203839" evidence="1">
    <location>
        <begin position="21"/>
        <end position="1703"/>
    </location>
</feature>
<name>A0A4R6Q5S2_9FLAO</name>
<dbReference type="SUPFAM" id="SSF103647">
    <property type="entry name" value="TSP type-3 repeat"/>
    <property type="match status" value="1"/>
</dbReference>
<evidence type="ECO:0000259" key="2">
    <source>
        <dbReference type="Pfam" id="PF17517"/>
    </source>
</evidence>
<dbReference type="Proteomes" id="UP000295260">
    <property type="component" value="Unassembled WGS sequence"/>
</dbReference>
<evidence type="ECO:0000313" key="4">
    <source>
        <dbReference type="Proteomes" id="UP000295260"/>
    </source>
</evidence>
<dbReference type="RefSeq" id="WP_133534120.1">
    <property type="nucleotide sequence ID" value="NZ_SNXR01000019.1"/>
</dbReference>
<dbReference type="Pfam" id="PF17517">
    <property type="entry name" value="IgGFc_binding"/>
    <property type="match status" value="1"/>
</dbReference>
<feature type="domain" description="IgGFc-binding protein N-terminal" evidence="2">
    <location>
        <begin position="135"/>
        <end position="450"/>
    </location>
</feature>
<keyword evidence="1" id="KW-0732">Signal</keyword>
<evidence type="ECO:0000313" key="3">
    <source>
        <dbReference type="EMBL" id="TDP57427.1"/>
    </source>
</evidence>
<proteinExistence type="predicted"/>
<feature type="signal peptide" evidence="1">
    <location>
        <begin position="1"/>
        <end position="20"/>
    </location>
</feature>
<dbReference type="GO" id="GO:0005509">
    <property type="term" value="F:calcium ion binding"/>
    <property type="evidence" value="ECO:0007669"/>
    <property type="project" value="InterPro"/>
</dbReference>
<accession>A0A4R6Q5S2</accession>
<dbReference type="InterPro" id="IPR035234">
    <property type="entry name" value="IgGFc-bd_N"/>
</dbReference>
<dbReference type="EMBL" id="SNXR01000019">
    <property type="protein sequence ID" value="TDP57427.1"/>
    <property type="molecule type" value="Genomic_DNA"/>
</dbReference>
<sequence>MKKNALLLFTFILFITNCFSQFSKTHYIPPLSGASSVSPGEQFLYISTPNTIPVNFKIIELGGSIITGTVSKTQPYIYNIGFGSNTQLHVDANISSSIFNNKGYIIEAEDLVYVSARVIDTSGNQAGQLVSKGKASLGLRFRIGAFTNTNVQNYVDIHTTFISVLASENNTVVNFSNFKQGVTLVNGTTGDSPFSVTLNSGESYVLAVQGPNDANRDGLIGALVTADKPIAVNCGSFGGSNAVGNLDLGFDQIVPAERIVTNALGTNEYIFIKSTGVDSVEKVVLVADEDGTEISLQGNSAPSFIINAGDYITLNGDSFDSGGNLYVFSNKILFAYQSVGDGGAVDQRNQELFFVPPLSCQTPRVIDNIPQIDFIGSRQFNGRVTIVTQTNAILNFTIDGDNYTVANLPYPISGPNPVEGNPNYETYIITGLSGNVSVFSSGEIYLAAYGSEQAATFGGFYSGFTFEPEISFNKLDLAQASCIPNTRLSVNTLSPFDVFEWYFNGSLIPGTNNDSFYVPTQPGYYKVSATISSCTLPKESAEIPVSTCSTDSDNDGVIDNVDSDNDNDGLTNCTESYGNKNIDLTNPNSGSIAAGNYSNSFTGSVTFAGTGTPSATPIVGDADGNFATEAVTGKENSVSYTQNYLLPMSVSLEYATDITPGNLFSSATEINVVCPVNKTLTILNPDDLLLIDTNYDGIFESGITEYSSFDIRFRLNGNTDLAIGTGNFSIKGNLISSIKITNKNIVDSNPSKVALKLIATCIPIDTDNDGIPDSNDFDSDNDGIPDVIESQGADFVALTNVDANNDGIDDIFGTGISPADSDDDTVFDYLDLDSDNDGIYDIDESGSSAIDNNNDGRIDGINFGTNGLSNSLETTANSGVLNYTITDTNSDGLYNAIDLDSDDDLCNDVIEAGYLDSNQDGILGSIAPPTVDINGVVTSGTGYINPNGNYTIAAPISITTQPQDFTTCELQTAKFTIVSPTVDSYQWQLSTDNGTTWSNLTNNATYSGVTTIELTVSNVSPTMAGNQYRVFLNRIGNSCGLFSTGAILTTYALPVVTSPITLRQCDDDIDGISTFNLTQKNDFISANYLNEIFTYYTNSLAAENEDANFEITNPITHTAATSNVFARVENANGCYRVAQISLIVAVSQIPPNFVIPNQYLCDDFLDAANDDRDGISGPFNFSSIQSSLAAILPANVTIKFYKNEADFLAETDIDGNSLEITNITNYRNIGYPNTQKIWIRVDSTIDNSCFGFKTFDVVVESLPFANNVNPLNIIRHCDDDQDGIYGFDTTGIESSILNGQTGVNMRYTRANGTQTNTLPNPLFINTSEIITVRVSNNTTQTTTGACFDEVQIQFIVDDLPEAFAVNSNLTTTCDDEENPLDQDGIFDFDTTGFLNTIIGSQTGMNVYYFDENNILIPNLIPNELPNPFRTGTQNVRVVVENPINKDCTDEVILPFIVNPTPKIDLQEQVLICLPETQTTLDAGILDGTPTSDYNFQWFLEGNPLTGENNPTLTISSEGNYSVEVTNIFNCSKTRKIGVVGSEIASLQEIIIKDLSSEPNTVLINVIGSGNYEYALDDIAGPYRDSNFFSNVPMGLHDVYVRDINGCGILGPLSIAVLGIPQYFTPNSDGYNDTWNVKGVSQDFNYRSTIYIFDRYGKLLKQIGTKGSGWDGTYNGQPMPADDYWYSIFFEDGRSAKGHFSLKR</sequence>
<keyword evidence="4" id="KW-1185">Reference proteome</keyword>
<organism evidence="3 4">
    <name type="scientific">Flavobacterium dankookense</name>
    <dbReference type="NCBI Taxonomy" id="706186"/>
    <lineage>
        <taxon>Bacteria</taxon>
        <taxon>Pseudomonadati</taxon>
        <taxon>Bacteroidota</taxon>
        <taxon>Flavobacteriia</taxon>
        <taxon>Flavobacteriales</taxon>
        <taxon>Flavobacteriaceae</taxon>
        <taxon>Flavobacterium</taxon>
    </lineage>
</organism>
<dbReference type="InterPro" id="IPR013783">
    <property type="entry name" value="Ig-like_fold"/>
</dbReference>
<comment type="caution">
    <text evidence="3">The sequence shown here is derived from an EMBL/GenBank/DDBJ whole genome shotgun (WGS) entry which is preliminary data.</text>
</comment>
<gene>
    <name evidence="3" type="ORF">BC748_2947</name>
</gene>
<protein>
    <submittedName>
        <fullName evidence="3">Gliding motility-associated-like protein</fullName>
    </submittedName>
</protein>
<dbReference type="OrthoDB" id="9765926at2"/>
<dbReference type="InterPro" id="IPR026341">
    <property type="entry name" value="T9SS_type_B"/>
</dbReference>
<dbReference type="Gene3D" id="2.60.40.10">
    <property type="entry name" value="Immunoglobulins"/>
    <property type="match status" value="1"/>
</dbReference>
<dbReference type="Pfam" id="PF13585">
    <property type="entry name" value="CHU_C"/>
    <property type="match status" value="1"/>
</dbReference>
<dbReference type="InterPro" id="IPR028974">
    <property type="entry name" value="TSP_type-3_rpt"/>
</dbReference>
<evidence type="ECO:0000256" key="1">
    <source>
        <dbReference type="SAM" id="SignalP"/>
    </source>
</evidence>
<dbReference type="NCBIfam" id="TIGR04131">
    <property type="entry name" value="Bac_Flav_CTERM"/>
    <property type="match status" value="1"/>
</dbReference>
<reference evidence="3 4" key="1">
    <citation type="submission" date="2019-03" db="EMBL/GenBank/DDBJ databases">
        <title>Genomic Encyclopedia of Archaeal and Bacterial Type Strains, Phase II (KMG-II): from individual species to whole genera.</title>
        <authorList>
            <person name="Goeker M."/>
        </authorList>
    </citation>
    <scope>NUCLEOTIDE SEQUENCE [LARGE SCALE GENOMIC DNA]</scope>
    <source>
        <strain evidence="3 4">DSM 25687</strain>
    </source>
</reference>